<evidence type="ECO:0000313" key="1">
    <source>
        <dbReference type="EMBL" id="MBR7890122.1"/>
    </source>
</evidence>
<gene>
    <name evidence="1" type="ORF">J9B83_14505</name>
</gene>
<evidence type="ECO:0000313" key="2">
    <source>
        <dbReference type="Proteomes" id="UP000679722"/>
    </source>
</evidence>
<dbReference type="RefSeq" id="WP_211537543.1">
    <property type="nucleotide sequence ID" value="NZ_JAGSSV010000030.1"/>
</dbReference>
<dbReference type="Proteomes" id="UP000679722">
    <property type="component" value="Unassembled WGS sequence"/>
</dbReference>
<organism evidence="1 2">
    <name type="scientific">Marinomonas vulgaris</name>
    <dbReference type="NCBI Taxonomy" id="2823372"/>
    <lineage>
        <taxon>Bacteria</taxon>
        <taxon>Pseudomonadati</taxon>
        <taxon>Pseudomonadota</taxon>
        <taxon>Gammaproteobacteria</taxon>
        <taxon>Oceanospirillales</taxon>
        <taxon>Oceanospirillaceae</taxon>
        <taxon>Marinomonas</taxon>
    </lineage>
</organism>
<reference evidence="2" key="2">
    <citation type="submission" date="2023-07" db="EMBL/GenBank/DDBJ databases">
        <title>Marinomonas vulgaris A79, complete genome.</title>
        <authorList>
            <person name="Ying J.-J."/>
        </authorList>
    </citation>
    <scope>NUCLEOTIDE SEQUENCE [LARGE SCALE GENOMIC DNA]</scope>
    <source>
        <strain evidence="2">A79</strain>
    </source>
</reference>
<accession>A0ABS5HFD9</accession>
<sequence length="215" mass="24532">MRNFQARSATQPDLDDVGNLVRFKGCYLLNSIQQHQTSQNYTQKVAIVSDVEGTGELELRLLGDHFTDLEKYIGEYISLEAAIKHHNRGYFFYLAWYDLIAGDAAKQAIDQLQHTIEKEEQHALQRVLLKRTTEIKDNSIKSLCLSLLEDACMSLTYRKAKEALLSDVTTNDNQFCVELVSMVSRRKEISFVGELLNSIESKAPIKLWEQTLLGD</sequence>
<reference evidence="1 2" key="1">
    <citation type="submission" date="2021-04" db="EMBL/GenBank/DDBJ databases">
        <authorList>
            <person name="Sun C."/>
        </authorList>
    </citation>
    <scope>NUCLEOTIDE SEQUENCE [LARGE SCALE GENOMIC DNA]</scope>
    <source>
        <strain evidence="1 2">A79</strain>
    </source>
</reference>
<dbReference type="EMBL" id="JAGSSV010000030">
    <property type="protein sequence ID" value="MBR7890122.1"/>
    <property type="molecule type" value="Genomic_DNA"/>
</dbReference>
<comment type="caution">
    <text evidence="1">The sequence shown here is derived from an EMBL/GenBank/DDBJ whole genome shotgun (WGS) entry which is preliminary data.</text>
</comment>
<protein>
    <submittedName>
        <fullName evidence="1">Uncharacterized protein</fullName>
    </submittedName>
</protein>
<name>A0ABS5HFD9_9GAMM</name>
<proteinExistence type="predicted"/>
<keyword evidence="2" id="KW-1185">Reference proteome</keyword>